<dbReference type="PANTHER" id="PTHR12526:SF625">
    <property type="entry name" value="PHOSPHATIDYLINOSITOL GLYCAN-CLASS A"/>
    <property type="match status" value="1"/>
</dbReference>
<evidence type="ECO:0000313" key="2">
    <source>
        <dbReference type="EMBL" id="SFR34539.1"/>
    </source>
</evidence>
<organism evidence="2 3">
    <name type="scientific">Halorubrum sodomense</name>
    <dbReference type="NCBI Taxonomy" id="35743"/>
    <lineage>
        <taxon>Archaea</taxon>
        <taxon>Methanobacteriati</taxon>
        <taxon>Methanobacteriota</taxon>
        <taxon>Stenosarchaea group</taxon>
        <taxon>Halobacteria</taxon>
        <taxon>Halobacteriales</taxon>
        <taxon>Haloferacaceae</taxon>
        <taxon>Halorubrum</taxon>
    </lineage>
</organism>
<reference evidence="3" key="1">
    <citation type="submission" date="2016-10" db="EMBL/GenBank/DDBJ databases">
        <authorList>
            <person name="Varghese N."/>
            <person name="Submissions S."/>
        </authorList>
    </citation>
    <scope>NUCLEOTIDE SEQUENCE [LARGE SCALE GENOMIC DNA]</scope>
    <source>
        <strain evidence="3">RD 26</strain>
    </source>
</reference>
<keyword evidence="2" id="KW-0808">Transferase</keyword>
<feature type="domain" description="Glycosyl transferase family 1" evidence="1">
    <location>
        <begin position="179"/>
        <end position="337"/>
    </location>
</feature>
<dbReference type="Proteomes" id="UP000198932">
    <property type="component" value="Unassembled WGS sequence"/>
</dbReference>
<dbReference type="InterPro" id="IPR001296">
    <property type="entry name" value="Glyco_trans_1"/>
</dbReference>
<dbReference type="STRING" id="35743.SAMN04487937_1331"/>
<protein>
    <submittedName>
        <fullName evidence="2">Glycosyl transferases group 1</fullName>
    </submittedName>
</protein>
<keyword evidence="3" id="KW-1185">Reference proteome</keyword>
<dbReference type="PANTHER" id="PTHR12526">
    <property type="entry name" value="GLYCOSYLTRANSFERASE"/>
    <property type="match status" value="1"/>
</dbReference>
<sequence length="362" mass="41527">MNILAITESRSEKVVGPINRMENSRVIVISGSSSQLYSYFKFVFQLIHHLWSRSPDVVLVNRDGPASFITTSISFIFQTPVVIRLGGDPWQNHHQKIREYYSKKECLGIAKHLILYSINHLAFRSCSGFIVVSNEMKDIVCNKLGVYESDVQVVHSSVDMSPFFCQNSVLETADIQQYEQYTILTVANLDFYGKYDGICRMLPSIRDFLQKNKEAKYIIAGSGIYLDKLESEIDRINNSEIKERIELLGYVDNVVNLYEDSDVFVYCSFFDGYPNVILEAQLSGIPVITNAKHGMIEQVVHNQDGYLIDEPSEFEYYLDMLYKNPKIYDKIVYNAKKKVIHYNNHSRAAEDIRNSIGKILNG</sequence>
<dbReference type="SUPFAM" id="SSF53756">
    <property type="entry name" value="UDP-Glycosyltransferase/glycogen phosphorylase"/>
    <property type="match status" value="1"/>
</dbReference>
<name>A0A1I6FX74_HALSD</name>
<dbReference type="Gene3D" id="3.40.50.2000">
    <property type="entry name" value="Glycogen Phosphorylase B"/>
    <property type="match status" value="2"/>
</dbReference>
<proteinExistence type="predicted"/>
<dbReference type="GO" id="GO:0016757">
    <property type="term" value="F:glycosyltransferase activity"/>
    <property type="evidence" value="ECO:0007669"/>
    <property type="project" value="InterPro"/>
</dbReference>
<dbReference type="EMBL" id="FOYN01000002">
    <property type="protein sequence ID" value="SFR34539.1"/>
    <property type="molecule type" value="Genomic_DNA"/>
</dbReference>
<dbReference type="AlphaFoldDB" id="A0A1I6FX74"/>
<accession>A0A1I6FX74</accession>
<dbReference type="CDD" id="cd03801">
    <property type="entry name" value="GT4_PimA-like"/>
    <property type="match status" value="1"/>
</dbReference>
<dbReference type="Pfam" id="PF00534">
    <property type="entry name" value="Glycos_transf_1"/>
    <property type="match status" value="1"/>
</dbReference>
<gene>
    <name evidence="2" type="ORF">SAMN04487937_1331</name>
</gene>
<evidence type="ECO:0000313" key="3">
    <source>
        <dbReference type="Proteomes" id="UP000198932"/>
    </source>
</evidence>
<evidence type="ECO:0000259" key="1">
    <source>
        <dbReference type="Pfam" id="PF00534"/>
    </source>
</evidence>